<name>A0A0M6YBL3_9HYPH</name>
<gene>
    <name evidence="3" type="ORF">LAL4801_04657</name>
</gene>
<dbReference type="Gene3D" id="1.20.144.10">
    <property type="entry name" value="Phosphatidic acid phosphatase type 2/haloperoxidase"/>
    <property type="match status" value="1"/>
</dbReference>
<keyword evidence="1" id="KW-0472">Membrane</keyword>
<dbReference type="InterPro" id="IPR036938">
    <property type="entry name" value="PAP2/HPO_sf"/>
</dbReference>
<dbReference type="InterPro" id="IPR000326">
    <property type="entry name" value="PAP2/HPO"/>
</dbReference>
<accession>A0A0M6YBL3</accession>
<dbReference type="SUPFAM" id="SSF48317">
    <property type="entry name" value="Acid phosphatase/Vanadium-dependent haloperoxidase"/>
    <property type="match status" value="1"/>
</dbReference>
<feature type="transmembrane region" description="Helical" evidence="1">
    <location>
        <begin position="110"/>
        <end position="129"/>
    </location>
</feature>
<feature type="transmembrane region" description="Helical" evidence="1">
    <location>
        <begin position="220"/>
        <end position="238"/>
    </location>
</feature>
<keyword evidence="4" id="KW-1185">Reference proteome</keyword>
<organism evidence="3 4">
    <name type="scientific">Roseibium aggregatum</name>
    <dbReference type="NCBI Taxonomy" id="187304"/>
    <lineage>
        <taxon>Bacteria</taxon>
        <taxon>Pseudomonadati</taxon>
        <taxon>Pseudomonadota</taxon>
        <taxon>Alphaproteobacteria</taxon>
        <taxon>Hyphomicrobiales</taxon>
        <taxon>Stappiaceae</taxon>
        <taxon>Roseibium</taxon>
    </lineage>
</organism>
<feature type="transmembrane region" description="Helical" evidence="1">
    <location>
        <begin position="173"/>
        <end position="189"/>
    </location>
</feature>
<proteinExistence type="predicted"/>
<keyword evidence="1" id="KW-0812">Transmembrane</keyword>
<feature type="transmembrane region" description="Helical" evidence="1">
    <location>
        <begin position="194"/>
        <end position="214"/>
    </location>
</feature>
<protein>
    <submittedName>
        <fullName evidence="3">PAP2 (Acid phosphatase) superfamily protein</fullName>
    </submittedName>
</protein>
<dbReference type="CDD" id="cd03396">
    <property type="entry name" value="PAP2_like_6"/>
    <property type="match status" value="1"/>
</dbReference>
<dbReference type="STRING" id="187304.B0E33_13605"/>
<evidence type="ECO:0000256" key="1">
    <source>
        <dbReference type="SAM" id="Phobius"/>
    </source>
</evidence>
<sequence>MTQTQPQQHNPKTGLSKLSIWCINHSMVCVGLYICLVSLFFLAFPGVDLWASGLFHFGDEGFKAENVAFLRDVRHLGPFLVRVIAIVCVAVLLIKLLVPGRQPLMPLRQPVFLLSTLILGPGVLVNLILKDNWGRPRPRNVEIFGGDLPYQPVWKISNYCDSNCSFVSGEGSAAMWLVAAVTLLVPATWRKGALVFLIPLGLILSANRVAFGGHFLSDTLLSWGVTLLLILAIHHLLYRKTPPLVSDRQLDEWFTVKGRRLQRVLQRLAVRVRRALRGIGRVFAER</sequence>
<evidence type="ECO:0000313" key="4">
    <source>
        <dbReference type="Proteomes" id="UP000048926"/>
    </source>
</evidence>
<dbReference type="RefSeq" id="WP_055659937.1">
    <property type="nucleotide sequence ID" value="NZ_CP045622.1"/>
</dbReference>
<dbReference type="AlphaFoldDB" id="A0A0M6YBL3"/>
<evidence type="ECO:0000313" key="3">
    <source>
        <dbReference type="EMBL" id="CTQ46200.1"/>
    </source>
</evidence>
<feature type="domain" description="Phosphatidic acid phosphatase type 2/haloperoxidase" evidence="2">
    <location>
        <begin position="113"/>
        <end position="240"/>
    </location>
</feature>
<dbReference type="EMBL" id="CXST01000003">
    <property type="protein sequence ID" value="CTQ46200.1"/>
    <property type="molecule type" value="Genomic_DNA"/>
</dbReference>
<evidence type="ECO:0000259" key="2">
    <source>
        <dbReference type="Pfam" id="PF01569"/>
    </source>
</evidence>
<feature type="transmembrane region" description="Helical" evidence="1">
    <location>
        <begin position="79"/>
        <end position="98"/>
    </location>
</feature>
<keyword evidence="1" id="KW-1133">Transmembrane helix</keyword>
<reference evidence="4" key="1">
    <citation type="submission" date="2015-07" db="EMBL/GenBank/DDBJ databases">
        <authorList>
            <person name="Rodrigo-Torres Lidia"/>
            <person name="Arahal R.David."/>
        </authorList>
    </citation>
    <scope>NUCLEOTIDE SEQUENCE [LARGE SCALE GENOMIC DNA]</scope>
    <source>
        <strain evidence="4">CECT 4801</strain>
    </source>
</reference>
<feature type="transmembrane region" description="Helical" evidence="1">
    <location>
        <begin position="21"/>
        <end position="44"/>
    </location>
</feature>
<dbReference type="Proteomes" id="UP000048926">
    <property type="component" value="Unassembled WGS sequence"/>
</dbReference>
<dbReference type="Pfam" id="PF01569">
    <property type="entry name" value="PAP2"/>
    <property type="match status" value="1"/>
</dbReference>